<evidence type="ECO:0000256" key="3">
    <source>
        <dbReference type="ARBA" id="ARBA00022452"/>
    </source>
</evidence>
<evidence type="ECO:0000256" key="6">
    <source>
        <dbReference type="ARBA" id="ARBA00023136"/>
    </source>
</evidence>
<keyword evidence="2" id="KW-0813">Transport</keyword>
<evidence type="ECO:0000256" key="2">
    <source>
        <dbReference type="ARBA" id="ARBA00022448"/>
    </source>
</evidence>
<reference evidence="9 10" key="1">
    <citation type="submission" date="2020-07" db="EMBL/GenBank/DDBJ databases">
        <title>Genomic Encyclopedia of Type Strains, Phase IV (KMG-V): Genome sequencing to study the core and pangenomes of soil and plant-associated prokaryotes.</title>
        <authorList>
            <person name="Whitman W."/>
        </authorList>
    </citation>
    <scope>NUCLEOTIDE SEQUENCE [LARGE SCALE GENOMIC DNA]</scope>
    <source>
        <strain evidence="9 10">X4EP2</strain>
    </source>
</reference>
<dbReference type="InterPro" id="IPR057601">
    <property type="entry name" value="Oar-like_b-barrel"/>
</dbReference>
<dbReference type="Proteomes" id="UP000589520">
    <property type="component" value="Unassembled WGS sequence"/>
</dbReference>
<name>A0A7Y9TH61_9BACT</name>
<dbReference type="EMBL" id="JACCCW010000002">
    <property type="protein sequence ID" value="NYF80229.1"/>
    <property type="molecule type" value="Genomic_DNA"/>
</dbReference>
<evidence type="ECO:0000259" key="8">
    <source>
        <dbReference type="Pfam" id="PF25183"/>
    </source>
</evidence>
<dbReference type="Gene3D" id="2.60.40.1120">
    <property type="entry name" value="Carboxypeptidase-like, regulatory domain"/>
    <property type="match status" value="1"/>
</dbReference>
<keyword evidence="6" id="KW-0472">Membrane</keyword>
<dbReference type="SUPFAM" id="SSF56935">
    <property type="entry name" value="Porins"/>
    <property type="match status" value="1"/>
</dbReference>
<evidence type="ECO:0000256" key="5">
    <source>
        <dbReference type="ARBA" id="ARBA00022729"/>
    </source>
</evidence>
<keyword evidence="5" id="KW-0732">Signal</keyword>
<dbReference type="PANTHER" id="PTHR30069">
    <property type="entry name" value="TONB-DEPENDENT OUTER MEMBRANE RECEPTOR"/>
    <property type="match status" value="1"/>
</dbReference>
<organism evidence="9 10">
    <name type="scientific">Granulicella arctica</name>
    <dbReference type="NCBI Taxonomy" id="940613"/>
    <lineage>
        <taxon>Bacteria</taxon>
        <taxon>Pseudomonadati</taxon>
        <taxon>Acidobacteriota</taxon>
        <taxon>Terriglobia</taxon>
        <taxon>Terriglobales</taxon>
        <taxon>Acidobacteriaceae</taxon>
        <taxon>Granulicella</taxon>
    </lineage>
</organism>
<evidence type="ECO:0000256" key="1">
    <source>
        <dbReference type="ARBA" id="ARBA00004571"/>
    </source>
</evidence>
<proteinExistence type="predicted"/>
<evidence type="ECO:0000256" key="7">
    <source>
        <dbReference type="ARBA" id="ARBA00023237"/>
    </source>
</evidence>
<gene>
    <name evidence="9" type="ORF">HDF17_002549</name>
</gene>
<sequence>MMMRIEARVTGILLTAAAAVCAGQECNPGQHHITGQILDTTGAAIVSASVQVDHASGLRMDAQGRFDTICLATGNHIISVAANGFNPVQLKLAVGPESRPVLVHLKPLLVETVVEAVDSDGVSSDDIAGSKTLHEAELKQLADDPDELARQLQVLAATAGGAPGQAIIAVDGFQNGGRIPPKSSIAFIRINPDLFSAEYERPPYKGGRVEIFTKPGQSNVHGALFTTQSTQFFNAKDPFALSRAAIGRQRYGFELSGPIRVNRSDFSIALEHRQIDQFAVVNAVTLNSSGSATSTIVNAATPQTLWQGSAHFGLILNKKNNLSGTYNADVNTLDNLGVGGTALPEAGYNSMQSEHALRFSNLQTISAQTMHETRVGYTWRYRDDTPDSNAPSLQVAGAFTGGGAATQALHSHERDLEIDDDVLTTRAKHNLKAGVELLDLALRNTLPTNFNGSYVFGGGSAPVLGGAGTTTISGLEQYRRAILGLPGGSPTTYSVTTGNAVVDLNQLRVVLYAQDQWKVRPRLQLSLGIRWAMQSAPATVGNVGPRLGLAWSPDRAQKWVFHLRSGLFFGPVDAQTALEARRLNGENQRQTLIYNPIYGKPLNSGNPAITTLRSPLGDLSQTPSLQSHLGVEHDFPRHWHAQANLYLAQAWDVLRSRNINAPLDSSPIGVRPLAPNENLDQFQQTGHLHGNVMFLGVDQRSLRRLQIFAGYIRMDLRTDADSETSFPQNSSSDVGESARPSWQATHHAIVFSTLTLPRKVSLSAQFDAASGLPYNVTTGFDNNGDGTFNDRPYLATAASSTVYSTRFGLLSPTGTGSTIGRNAGTLPWNVNLDMNLSRTFALTHSTQGDAKTLAVNARSTNAINHTNVTAVGGVLGSPLFGLGYAASPGRRIEGGLRYSF</sequence>
<protein>
    <recommendedName>
        <fullName evidence="8">TonB-dependent transporter Oar-like beta-barrel domain-containing protein</fullName>
    </recommendedName>
</protein>
<evidence type="ECO:0000313" key="10">
    <source>
        <dbReference type="Proteomes" id="UP000589520"/>
    </source>
</evidence>
<keyword evidence="4" id="KW-0812">Transmembrane</keyword>
<dbReference type="RefSeq" id="WP_179491482.1">
    <property type="nucleotide sequence ID" value="NZ_JACCCW010000002.1"/>
</dbReference>
<feature type="domain" description="TonB-dependent transporter Oar-like beta-barrel" evidence="8">
    <location>
        <begin position="287"/>
        <end position="539"/>
    </location>
</feature>
<dbReference type="GO" id="GO:0044718">
    <property type="term" value="P:siderophore transmembrane transport"/>
    <property type="evidence" value="ECO:0007669"/>
    <property type="project" value="TreeGrafter"/>
</dbReference>
<dbReference type="AlphaFoldDB" id="A0A7Y9TH61"/>
<accession>A0A7Y9TH61</accession>
<keyword evidence="7" id="KW-0998">Cell outer membrane</keyword>
<comment type="subcellular location">
    <subcellularLocation>
        <location evidence="1">Cell outer membrane</location>
        <topology evidence="1">Multi-pass membrane protein</topology>
    </subcellularLocation>
</comment>
<keyword evidence="10" id="KW-1185">Reference proteome</keyword>
<dbReference type="PANTHER" id="PTHR30069:SF29">
    <property type="entry name" value="HEMOGLOBIN AND HEMOGLOBIN-HAPTOGLOBIN-BINDING PROTEIN 1-RELATED"/>
    <property type="match status" value="1"/>
</dbReference>
<evidence type="ECO:0000256" key="4">
    <source>
        <dbReference type="ARBA" id="ARBA00022692"/>
    </source>
</evidence>
<dbReference type="InterPro" id="IPR008969">
    <property type="entry name" value="CarboxyPept-like_regulatory"/>
</dbReference>
<dbReference type="SUPFAM" id="SSF49464">
    <property type="entry name" value="Carboxypeptidase regulatory domain-like"/>
    <property type="match status" value="1"/>
</dbReference>
<comment type="caution">
    <text evidence="9">The sequence shown here is derived from an EMBL/GenBank/DDBJ whole genome shotgun (WGS) entry which is preliminary data.</text>
</comment>
<dbReference type="InterPro" id="IPR039426">
    <property type="entry name" value="TonB-dep_rcpt-like"/>
</dbReference>
<evidence type="ECO:0000313" key="9">
    <source>
        <dbReference type="EMBL" id="NYF80229.1"/>
    </source>
</evidence>
<keyword evidence="3" id="KW-1134">Transmembrane beta strand</keyword>
<dbReference type="Pfam" id="PF25183">
    <property type="entry name" value="OMP_b-brl_4"/>
    <property type="match status" value="2"/>
</dbReference>
<dbReference type="Gene3D" id="2.40.170.20">
    <property type="entry name" value="TonB-dependent receptor, beta-barrel domain"/>
    <property type="match status" value="1"/>
</dbReference>
<dbReference type="InterPro" id="IPR036942">
    <property type="entry name" value="Beta-barrel_TonB_sf"/>
</dbReference>
<feature type="domain" description="TonB-dependent transporter Oar-like beta-barrel" evidence="8">
    <location>
        <begin position="541"/>
        <end position="892"/>
    </location>
</feature>
<dbReference type="GO" id="GO:0015344">
    <property type="term" value="F:siderophore uptake transmembrane transporter activity"/>
    <property type="evidence" value="ECO:0007669"/>
    <property type="project" value="TreeGrafter"/>
</dbReference>
<dbReference type="GO" id="GO:0009279">
    <property type="term" value="C:cell outer membrane"/>
    <property type="evidence" value="ECO:0007669"/>
    <property type="project" value="UniProtKB-SubCell"/>
</dbReference>